<evidence type="ECO:0000259" key="1">
    <source>
        <dbReference type="PROSITE" id="PS51332"/>
    </source>
</evidence>
<name>A0A518ANY9_9BACT</name>
<feature type="domain" description="B12-binding" evidence="1">
    <location>
        <begin position="164"/>
        <end position="291"/>
    </location>
</feature>
<dbReference type="InterPro" id="IPR009061">
    <property type="entry name" value="DNA-bd_dom_put_sf"/>
</dbReference>
<gene>
    <name evidence="2" type="ORF">Pan181_26460</name>
</gene>
<proteinExistence type="predicted"/>
<dbReference type="GO" id="GO:0031419">
    <property type="term" value="F:cobalamin binding"/>
    <property type="evidence" value="ECO:0007669"/>
    <property type="project" value="InterPro"/>
</dbReference>
<dbReference type="InterPro" id="IPR006158">
    <property type="entry name" value="Cobalamin-bd"/>
</dbReference>
<dbReference type="InterPro" id="IPR036594">
    <property type="entry name" value="Meth_synthase_dom"/>
</dbReference>
<organism evidence="2 3">
    <name type="scientific">Aeoliella mucimassa</name>
    <dbReference type="NCBI Taxonomy" id="2527972"/>
    <lineage>
        <taxon>Bacteria</taxon>
        <taxon>Pseudomonadati</taxon>
        <taxon>Planctomycetota</taxon>
        <taxon>Planctomycetia</taxon>
        <taxon>Pirellulales</taxon>
        <taxon>Lacipirellulaceae</taxon>
        <taxon>Aeoliella</taxon>
    </lineage>
</organism>
<reference evidence="2 3" key="1">
    <citation type="submission" date="2019-02" db="EMBL/GenBank/DDBJ databases">
        <title>Deep-cultivation of Planctomycetes and their phenomic and genomic characterization uncovers novel biology.</title>
        <authorList>
            <person name="Wiegand S."/>
            <person name="Jogler M."/>
            <person name="Boedeker C."/>
            <person name="Pinto D."/>
            <person name="Vollmers J."/>
            <person name="Rivas-Marin E."/>
            <person name="Kohn T."/>
            <person name="Peeters S.H."/>
            <person name="Heuer A."/>
            <person name="Rast P."/>
            <person name="Oberbeckmann S."/>
            <person name="Bunk B."/>
            <person name="Jeske O."/>
            <person name="Meyerdierks A."/>
            <person name="Storesund J.E."/>
            <person name="Kallscheuer N."/>
            <person name="Luecker S."/>
            <person name="Lage O.M."/>
            <person name="Pohl T."/>
            <person name="Merkel B.J."/>
            <person name="Hornburger P."/>
            <person name="Mueller R.-W."/>
            <person name="Bruemmer F."/>
            <person name="Labrenz M."/>
            <person name="Spormann A.M."/>
            <person name="Op den Camp H."/>
            <person name="Overmann J."/>
            <person name="Amann R."/>
            <person name="Jetten M.S.M."/>
            <person name="Mascher T."/>
            <person name="Medema M.H."/>
            <person name="Devos D.P."/>
            <person name="Kaster A.-K."/>
            <person name="Ovreas L."/>
            <person name="Rohde M."/>
            <person name="Galperin M.Y."/>
            <person name="Jogler C."/>
        </authorList>
    </citation>
    <scope>NUCLEOTIDE SEQUENCE [LARGE SCALE GENOMIC DNA]</scope>
    <source>
        <strain evidence="2 3">Pan181</strain>
    </source>
</reference>
<accession>A0A518ANY9</accession>
<dbReference type="InterPro" id="IPR041657">
    <property type="entry name" value="HTH_17"/>
</dbReference>
<evidence type="ECO:0000313" key="2">
    <source>
        <dbReference type="EMBL" id="QDU56437.1"/>
    </source>
</evidence>
<dbReference type="PROSITE" id="PS51332">
    <property type="entry name" value="B12_BINDING"/>
    <property type="match status" value="1"/>
</dbReference>
<dbReference type="InterPro" id="IPR036724">
    <property type="entry name" value="Cobalamin-bd_sf"/>
</dbReference>
<dbReference type="EMBL" id="CP036278">
    <property type="protein sequence ID" value="QDU56437.1"/>
    <property type="molecule type" value="Genomic_DNA"/>
</dbReference>
<dbReference type="InterPro" id="IPR003759">
    <property type="entry name" value="Cbl-bd_cap"/>
</dbReference>
<dbReference type="Gene3D" id="1.10.1660.10">
    <property type="match status" value="1"/>
</dbReference>
<dbReference type="GO" id="GO:0046872">
    <property type="term" value="F:metal ion binding"/>
    <property type="evidence" value="ECO:0007669"/>
    <property type="project" value="InterPro"/>
</dbReference>
<dbReference type="Gene3D" id="1.10.1240.10">
    <property type="entry name" value="Methionine synthase domain"/>
    <property type="match status" value="1"/>
</dbReference>
<dbReference type="AlphaFoldDB" id="A0A518ANY9"/>
<dbReference type="Gene3D" id="3.40.50.280">
    <property type="entry name" value="Cobalamin-binding domain"/>
    <property type="match status" value="1"/>
</dbReference>
<dbReference type="Pfam" id="PF02607">
    <property type="entry name" value="B12-binding_2"/>
    <property type="match status" value="1"/>
</dbReference>
<dbReference type="KEGG" id="amuc:Pan181_26460"/>
<protein>
    <submittedName>
        <fullName evidence="2">B12 binding domain protein</fullName>
    </submittedName>
</protein>
<dbReference type="Pfam" id="PF12728">
    <property type="entry name" value="HTH_17"/>
    <property type="match status" value="1"/>
</dbReference>
<evidence type="ECO:0000313" key="3">
    <source>
        <dbReference type="Proteomes" id="UP000315750"/>
    </source>
</evidence>
<keyword evidence="3" id="KW-1185">Reference proteome</keyword>
<dbReference type="SUPFAM" id="SSF46955">
    <property type="entry name" value="Putative DNA-binding domain"/>
    <property type="match status" value="1"/>
</dbReference>
<dbReference type="OrthoDB" id="271159at2"/>
<dbReference type="SUPFAM" id="SSF52242">
    <property type="entry name" value="Cobalamin (vitamin B12)-binding domain"/>
    <property type="match status" value="1"/>
</dbReference>
<dbReference type="Proteomes" id="UP000315750">
    <property type="component" value="Chromosome"/>
</dbReference>
<sequence>MPMERKFTPKQVARALGVGESSVKRWVDCGKVEAVKTAGGHRKLALSAVVRLAREQGYRIIRPEVLGLAAKSAKCELKDVHEPLLEALTAGDEGASQAIIEPLYHAGHSIVELADFVIAPVFHELGHRWERGELSVHQERRACEIAVATLHNLRRMLPLAIAGAPKALITTPSGDHSELPARLVELVLREKGWDAKILGIALPLEEIRDAVEHHAPQLSLLSLTHIDHPERFIEQANEKLLDPTAEITRWIVGGQAIPVELQPNLSCTRYSTSMTDLACTAAKLQAELKQA</sequence>